<name>E6QP92_9ZZZZ</name>
<evidence type="ECO:0000313" key="1">
    <source>
        <dbReference type="EMBL" id="CBI09063.1"/>
    </source>
</evidence>
<gene>
    <name evidence="1" type="ORF">CARN6_2609</name>
</gene>
<dbReference type="EMBL" id="CABQ01000312">
    <property type="protein sequence ID" value="CBI09063.1"/>
    <property type="molecule type" value="Genomic_DNA"/>
</dbReference>
<reference evidence="1" key="1">
    <citation type="submission" date="2009-10" db="EMBL/GenBank/DDBJ databases">
        <title>Diversity of trophic interactions inside an arsenic-rich microbial ecosystem.</title>
        <authorList>
            <person name="Bertin P.N."/>
            <person name="Heinrich-Salmeron A."/>
            <person name="Pelletier E."/>
            <person name="Goulhen-Chollet F."/>
            <person name="Arsene-Ploetze F."/>
            <person name="Gallien S."/>
            <person name="Calteau A."/>
            <person name="Vallenet D."/>
            <person name="Casiot C."/>
            <person name="Chane-Woon-Ming B."/>
            <person name="Giloteaux L."/>
            <person name="Barakat M."/>
            <person name="Bonnefoy V."/>
            <person name="Bruneel O."/>
            <person name="Chandler M."/>
            <person name="Cleiss J."/>
            <person name="Duran R."/>
            <person name="Elbaz-Poulichet F."/>
            <person name="Fonknechten N."/>
            <person name="Lauga B."/>
            <person name="Mornico D."/>
            <person name="Ortet P."/>
            <person name="Schaeffer C."/>
            <person name="Siguier P."/>
            <person name="Alexander Thil Smith A."/>
            <person name="Van Dorsselaer A."/>
            <person name="Weissenbach J."/>
            <person name="Medigue C."/>
            <person name="Le Paslier D."/>
        </authorList>
    </citation>
    <scope>NUCLEOTIDE SEQUENCE</scope>
</reference>
<accession>E6QP92</accession>
<organism evidence="1">
    <name type="scientific">mine drainage metagenome</name>
    <dbReference type="NCBI Taxonomy" id="410659"/>
    <lineage>
        <taxon>unclassified sequences</taxon>
        <taxon>metagenomes</taxon>
        <taxon>ecological metagenomes</taxon>
    </lineage>
</organism>
<proteinExistence type="predicted"/>
<dbReference type="AlphaFoldDB" id="E6QP92"/>
<protein>
    <submittedName>
        <fullName evidence="1">Uncharacterized protein</fullName>
    </submittedName>
</protein>
<sequence>MFTFLRRLLDPRGPVGEIVSPTIAFKSRQGMPVSSPHTQRVDAFTVRPEEIAHACAPVRYVAVGNETPPAGRVRLASRYVEERWSPVYAKTDSEVISEIVAAGQTLVGWKIVQSPRAPYCDCTSATFTKEGDEFIHLTCGRGRRHLSDQEYIEQVQSLQIQVSDEWANGFYETIPGDDFVMTSAGPAKGGTRITGGRAEYRRKTKGFIHWDKGFLQQRAKAQDAEQSKWKKGVRPLVEKLAAQILPHRGEL</sequence>
<comment type="caution">
    <text evidence="1">The sequence shown here is derived from an EMBL/GenBank/DDBJ whole genome shotgun (WGS) entry which is preliminary data.</text>
</comment>